<comment type="caution">
    <text evidence="1">The sequence shown here is derived from an EMBL/GenBank/DDBJ whole genome shotgun (WGS) entry which is preliminary data.</text>
</comment>
<gene>
    <name evidence="1" type="ORF">FMOSSE_LOCUS10434</name>
</gene>
<sequence length="146" mass="17127">MSSRNEIYKSWAPYLFQLIVTLEHHFNYWPGMRSRTALACISNSSWWENGEFPLGIEKDYADAAGNTNVSKRNIIVLYLITSMGCTPKVEYQIWINFAFYTFKVGKDHLGEEEENTVVESDTYRSKRATWSINSMMHTCLEQWWTC</sequence>
<evidence type="ECO:0000313" key="1">
    <source>
        <dbReference type="EMBL" id="CAG8629984.1"/>
    </source>
</evidence>
<protein>
    <submittedName>
        <fullName evidence="1">3809_t:CDS:1</fullName>
    </submittedName>
</protein>
<name>A0A9N9D6S4_FUNMO</name>
<dbReference type="EMBL" id="CAJVPP010003469">
    <property type="protein sequence ID" value="CAG8629984.1"/>
    <property type="molecule type" value="Genomic_DNA"/>
</dbReference>
<keyword evidence="2" id="KW-1185">Reference proteome</keyword>
<proteinExistence type="predicted"/>
<dbReference type="AlphaFoldDB" id="A0A9N9D6S4"/>
<evidence type="ECO:0000313" key="2">
    <source>
        <dbReference type="Proteomes" id="UP000789375"/>
    </source>
</evidence>
<dbReference type="Proteomes" id="UP000789375">
    <property type="component" value="Unassembled WGS sequence"/>
</dbReference>
<organism evidence="1 2">
    <name type="scientific">Funneliformis mosseae</name>
    <name type="common">Endomycorrhizal fungus</name>
    <name type="synonym">Glomus mosseae</name>
    <dbReference type="NCBI Taxonomy" id="27381"/>
    <lineage>
        <taxon>Eukaryota</taxon>
        <taxon>Fungi</taxon>
        <taxon>Fungi incertae sedis</taxon>
        <taxon>Mucoromycota</taxon>
        <taxon>Glomeromycotina</taxon>
        <taxon>Glomeromycetes</taxon>
        <taxon>Glomerales</taxon>
        <taxon>Glomeraceae</taxon>
        <taxon>Funneliformis</taxon>
    </lineage>
</organism>
<reference evidence="1" key="1">
    <citation type="submission" date="2021-06" db="EMBL/GenBank/DDBJ databases">
        <authorList>
            <person name="Kallberg Y."/>
            <person name="Tangrot J."/>
            <person name="Rosling A."/>
        </authorList>
    </citation>
    <scope>NUCLEOTIDE SEQUENCE</scope>
    <source>
        <strain evidence="1">87-6 pot B 2015</strain>
    </source>
</reference>
<accession>A0A9N9D6S4</accession>